<dbReference type="Proteomes" id="UP001487740">
    <property type="component" value="Unassembled WGS sequence"/>
</dbReference>
<name>A0AAW0TPX1_SCYPA</name>
<proteinExistence type="predicted"/>
<evidence type="ECO:0000313" key="2">
    <source>
        <dbReference type="Proteomes" id="UP001487740"/>
    </source>
</evidence>
<dbReference type="EMBL" id="JARAKH010000027">
    <property type="protein sequence ID" value="KAK8389336.1"/>
    <property type="molecule type" value="Genomic_DNA"/>
</dbReference>
<accession>A0AAW0TPX1</accession>
<keyword evidence="2" id="KW-1185">Reference proteome</keyword>
<dbReference type="AlphaFoldDB" id="A0AAW0TPX1"/>
<protein>
    <submittedName>
        <fullName evidence="1">Uncharacterized protein</fullName>
    </submittedName>
</protein>
<organism evidence="1 2">
    <name type="scientific">Scylla paramamosain</name>
    <name type="common">Mud crab</name>
    <dbReference type="NCBI Taxonomy" id="85552"/>
    <lineage>
        <taxon>Eukaryota</taxon>
        <taxon>Metazoa</taxon>
        <taxon>Ecdysozoa</taxon>
        <taxon>Arthropoda</taxon>
        <taxon>Crustacea</taxon>
        <taxon>Multicrustacea</taxon>
        <taxon>Malacostraca</taxon>
        <taxon>Eumalacostraca</taxon>
        <taxon>Eucarida</taxon>
        <taxon>Decapoda</taxon>
        <taxon>Pleocyemata</taxon>
        <taxon>Brachyura</taxon>
        <taxon>Eubrachyura</taxon>
        <taxon>Portunoidea</taxon>
        <taxon>Portunidae</taxon>
        <taxon>Portuninae</taxon>
        <taxon>Scylla</taxon>
    </lineage>
</organism>
<reference evidence="1 2" key="1">
    <citation type="submission" date="2023-03" db="EMBL/GenBank/DDBJ databases">
        <title>High-quality genome of Scylla paramamosain provides insights in environmental adaptation.</title>
        <authorList>
            <person name="Zhang L."/>
        </authorList>
    </citation>
    <scope>NUCLEOTIDE SEQUENCE [LARGE SCALE GENOMIC DNA]</scope>
    <source>
        <strain evidence="1">LZ_2023a</strain>
        <tissue evidence="1">Muscle</tissue>
    </source>
</reference>
<evidence type="ECO:0000313" key="1">
    <source>
        <dbReference type="EMBL" id="KAK8389336.1"/>
    </source>
</evidence>
<gene>
    <name evidence="1" type="ORF">O3P69_008816</name>
</gene>
<sequence>MGYKAAEDKDRPTPSAGTQKICSSFSTIFRAGEPGSGLVPASVPPAGSVPSANLDVVWGARCSSFGTPFAPPLRRPNKGLNIK</sequence>
<comment type="caution">
    <text evidence="1">The sequence shown here is derived from an EMBL/GenBank/DDBJ whole genome shotgun (WGS) entry which is preliminary data.</text>
</comment>